<keyword evidence="3" id="KW-1185">Reference proteome</keyword>
<sequence>MSTTPPPPHDSDSSVPPTPSTSHSLGEWPSRVSVRGFRTLLLPTMPRRVPTRQHTPLFSLRIPCALRSPCKALPEDAPSAVACTRHDPGSSPSVARASCLSRFGWRERTGWRVYNLAVTMFRRMHFAFVRIGCGAGRWDSDHVGGYARHIQKSIVFGYGADSLLHRCHWAIHAPTRS</sequence>
<organism evidence="2 3">
    <name type="scientific">Lentinus brumalis</name>
    <dbReference type="NCBI Taxonomy" id="2498619"/>
    <lineage>
        <taxon>Eukaryota</taxon>
        <taxon>Fungi</taxon>
        <taxon>Dikarya</taxon>
        <taxon>Basidiomycota</taxon>
        <taxon>Agaricomycotina</taxon>
        <taxon>Agaricomycetes</taxon>
        <taxon>Polyporales</taxon>
        <taxon>Polyporaceae</taxon>
        <taxon>Lentinus</taxon>
    </lineage>
</organism>
<accession>A0A371CSE9</accession>
<proteinExistence type="predicted"/>
<name>A0A371CSE9_9APHY</name>
<evidence type="ECO:0000256" key="1">
    <source>
        <dbReference type="SAM" id="MobiDB-lite"/>
    </source>
</evidence>
<dbReference type="Proteomes" id="UP000256964">
    <property type="component" value="Unassembled WGS sequence"/>
</dbReference>
<evidence type="ECO:0000313" key="3">
    <source>
        <dbReference type="Proteomes" id="UP000256964"/>
    </source>
</evidence>
<reference evidence="2 3" key="1">
    <citation type="journal article" date="2018" name="Biotechnol. Biofuels">
        <title>Integrative visual omics of the white-rot fungus Polyporus brumalis exposes the biotechnological potential of its oxidative enzymes for delignifying raw plant biomass.</title>
        <authorList>
            <person name="Miyauchi S."/>
            <person name="Rancon A."/>
            <person name="Drula E."/>
            <person name="Hage H."/>
            <person name="Chaduli D."/>
            <person name="Favel A."/>
            <person name="Grisel S."/>
            <person name="Henrissat B."/>
            <person name="Herpoel-Gimbert I."/>
            <person name="Ruiz-Duenas F.J."/>
            <person name="Chevret D."/>
            <person name="Hainaut M."/>
            <person name="Lin J."/>
            <person name="Wang M."/>
            <person name="Pangilinan J."/>
            <person name="Lipzen A."/>
            <person name="Lesage-Meessen L."/>
            <person name="Navarro D."/>
            <person name="Riley R."/>
            <person name="Grigoriev I.V."/>
            <person name="Zhou S."/>
            <person name="Raouche S."/>
            <person name="Rosso M.N."/>
        </authorList>
    </citation>
    <scope>NUCLEOTIDE SEQUENCE [LARGE SCALE GENOMIC DNA]</scope>
    <source>
        <strain evidence="2 3">BRFM 1820</strain>
    </source>
</reference>
<gene>
    <name evidence="2" type="ORF">OH76DRAFT_1237379</name>
</gene>
<feature type="region of interest" description="Disordered" evidence="1">
    <location>
        <begin position="1"/>
        <end position="28"/>
    </location>
</feature>
<dbReference type="AlphaFoldDB" id="A0A371CSE9"/>
<dbReference type="EMBL" id="KZ857469">
    <property type="protein sequence ID" value="RDX43179.1"/>
    <property type="molecule type" value="Genomic_DNA"/>
</dbReference>
<evidence type="ECO:0000313" key="2">
    <source>
        <dbReference type="EMBL" id="RDX43179.1"/>
    </source>
</evidence>
<protein>
    <submittedName>
        <fullName evidence="2">Uncharacterized protein</fullName>
    </submittedName>
</protein>